<comment type="caution">
    <text evidence="1">The sequence shown here is derived from an EMBL/GenBank/DDBJ whole genome shotgun (WGS) entry which is preliminary data.</text>
</comment>
<evidence type="ECO:0000313" key="2">
    <source>
        <dbReference type="Proteomes" id="UP000471120"/>
    </source>
</evidence>
<sequence length="463" mass="47945">MSLLALTACSGTLSGRATSIYDDPFRVAGLEVTRGPSGERPDVPDSTRTVLGTDGGEIDRVAANAIDDLERYWTTAFPAVFGAPLLPVAGVLSWDPSGPSGEPTFCLEATARLVNAGYCTLDHTIGWDRGVLLPEIVAKFGVPALVFVLAHEYGHAVQTIGGGVDRGPQETLVREQQADCYAGAFMRHVAEDHAQHFRLATADGLNDVLASTVAIGDTDPADPANVHGSAFERVTATQSGFTDGPAACPRIDAADIEDRRAGLPDLLTGTLDDGELPVTADTVRAFVDSLHPVFSLAEPPTLRVDGIERCAGREATGPVAYCPVTDTLSVDVPALALRGAQVPPGAGELFGRPSGDYDAYVLLAARYSQAVQHARRQEVDTPAAALRSACLAGVATAALGDPSSGDGVWLSPGDVDEAVAGLLTDGLAAADVGGRTVPSGFARVDAFRTGILTGEDGCGNRYG</sequence>
<proteinExistence type="predicted"/>
<reference evidence="1 2" key="1">
    <citation type="submission" date="2018-07" db="EMBL/GenBank/DDBJ databases">
        <title>Genome sequence of Rhodococcus rhodnii ATCC 35071 from Rhodnius prolixus.</title>
        <authorList>
            <person name="Patel V."/>
            <person name="Vogel K.J."/>
        </authorList>
    </citation>
    <scope>NUCLEOTIDE SEQUENCE [LARGE SCALE GENOMIC DNA]</scope>
    <source>
        <strain evidence="1 2">ATCC 35071</strain>
    </source>
</reference>
<accession>A0A6P2CLT6</accession>
<dbReference type="RefSeq" id="WP_010836403.1">
    <property type="nucleotide sequence ID" value="NZ_QRCM01000001.1"/>
</dbReference>
<evidence type="ECO:0000313" key="1">
    <source>
        <dbReference type="EMBL" id="TXG92811.1"/>
    </source>
</evidence>
<gene>
    <name evidence="1" type="ORF">DW322_17225</name>
</gene>
<dbReference type="Proteomes" id="UP000471120">
    <property type="component" value="Unassembled WGS sequence"/>
</dbReference>
<dbReference type="AlphaFoldDB" id="A0A6P2CLT6"/>
<organism evidence="1 2">
    <name type="scientific">Rhodococcus rhodnii</name>
    <dbReference type="NCBI Taxonomy" id="38312"/>
    <lineage>
        <taxon>Bacteria</taxon>
        <taxon>Bacillati</taxon>
        <taxon>Actinomycetota</taxon>
        <taxon>Actinomycetes</taxon>
        <taxon>Mycobacteriales</taxon>
        <taxon>Nocardiaceae</taxon>
        <taxon>Rhodococcus</taxon>
    </lineage>
</organism>
<dbReference type="SUPFAM" id="SSF55486">
    <property type="entry name" value="Metalloproteases ('zincins'), catalytic domain"/>
    <property type="match status" value="1"/>
</dbReference>
<dbReference type="EMBL" id="QRCM01000001">
    <property type="protein sequence ID" value="TXG92811.1"/>
    <property type="molecule type" value="Genomic_DNA"/>
</dbReference>
<protein>
    <submittedName>
        <fullName evidence="1">Metallopeptidase</fullName>
    </submittedName>
</protein>
<name>A0A6P2CLT6_9NOCA</name>